<evidence type="ECO:0000313" key="3">
    <source>
        <dbReference type="Proteomes" id="UP000534294"/>
    </source>
</evidence>
<dbReference type="SUPFAM" id="SSF52980">
    <property type="entry name" value="Restriction endonuclease-like"/>
    <property type="match status" value="1"/>
</dbReference>
<accession>A0A7W7YLP9</accession>
<reference evidence="2 3" key="1">
    <citation type="submission" date="2020-08" db="EMBL/GenBank/DDBJ databases">
        <title>Genomic Encyclopedia of Type Strains, Phase IV (KMG-IV): sequencing the most valuable type-strain genomes for metagenomic binning, comparative biology and taxonomic classification.</title>
        <authorList>
            <person name="Goeker M."/>
        </authorList>
    </citation>
    <scope>NUCLEOTIDE SEQUENCE [LARGE SCALE GENOMIC DNA]</scope>
    <source>
        <strain evidence="2 3">DSM 12251</strain>
    </source>
</reference>
<dbReference type="AlphaFoldDB" id="A0A7W7YLP9"/>
<keyword evidence="3" id="KW-1185">Reference proteome</keyword>
<evidence type="ECO:0000313" key="2">
    <source>
        <dbReference type="EMBL" id="MBB5038424.1"/>
    </source>
</evidence>
<dbReference type="InterPro" id="IPR012296">
    <property type="entry name" value="Nuclease_put_TT1808"/>
</dbReference>
<organism evidence="2 3">
    <name type="scientific">Prosthecobacter dejongeii</name>
    <dbReference type="NCBI Taxonomy" id="48465"/>
    <lineage>
        <taxon>Bacteria</taxon>
        <taxon>Pseudomonadati</taxon>
        <taxon>Verrucomicrobiota</taxon>
        <taxon>Verrucomicrobiia</taxon>
        <taxon>Verrucomicrobiales</taxon>
        <taxon>Verrucomicrobiaceae</taxon>
        <taxon>Prosthecobacter</taxon>
    </lineage>
</organism>
<comment type="caution">
    <text evidence="2">The sequence shown here is derived from an EMBL/GenBank/DDBJ whole genome shotgun (WGS) entry which is preliminary data.</text>
</comment>
<dbReference type="PANTHER" id="PTHR35400:SF1">
    <property type="entry name" value="SLR1083 PROTEIN"/>
    <property type="match status" value="1"/>
</dbReference>
<evidence type="ECO:0000259" key="1">
    <source>
        <dbReference type="Pfam" id="PF05685"/>
    </source>
</evidence>
<dbReference type="PANTHER" id="PTHR35400">
    <property type="entry name" value="SLR1083 PROTEIN"/>
    <property type="match status" value="1"/>
</dbReference>
<protein>
    <recommendedName>
        <fullName evidence="1">Putative restriction endonuclease domain-containing protein</fullName>
    </recommendedName>
</protein>
<name>A0A7W7YLP9_9BACT</name>
<feature type="domain" description="Putative restriction endonuclease" evidence="1">
    <location>
        <begin position="28"/>
        <end position="195"/>
    </location>
</feature>
<dbReference type="Proteomes" id="UP000534294">
    <property type="component" value="Unassembled WGS sequence"/>
</dbReference>
<dbReference type="InterPro" id="IPR011335">
    <property type="entry name" value="Restrct_endonuc-II-like"/>
</dbReference>
<proteinExistence type="predicted"/>
<dbReference type="EMBL" id="JACHIF010000005">
    <property type="protein sequence ID" value="MBB5038424.1"/>
    <property type="molecule type" value="Genomic_DNA"/>
</dbReference>
<dbReference type="RefSeq" id="WP_184209239.1">
    <property type="nucleotide sequence ID" value="NZ_JACHIF010000005.1"/>
</dbReference>
<sequence length="202" mass="22373">MQVLEAPSNAGLKLPGLPRRFVFTADAFHEMARTGLLGENHARLELLNGEIFELMPIGHRHAAQTNRLTRVLSSFLPSGVTLQEQNPIRISRVSEPLPDISIVKGSELDFLKAPPGPEETLLIVEVADTTLSHDIGDKARVYAKAGIQEYWVIDLESSRIRMFRDPEGEEFRQTRIVAHGDSVALSCLPSLEFQVADLLLPA</sequence>
<dbReference type="CDD" id="cd06260">
    <property type="entry name" value="DUF820-like"/>
    <property type="match status" value="1"/>
</dbReference>
<dbReference type="Gene3D" id="3.90.1570.10">
    <property type="entry name" value="tt1808, chain A"/>
    <property type="match status" value="1"/>
</dbReference>
<dbReference type="InterPro" id="IPR008538">
    <property type="entry name" value="Uma2"/>
</dbReference>
<gene>
    <name evidence="2" type="ORF">HNQ64_002687</name>
</gene>
<dbReference type="Pfam" id="PF05685">
    <property type="entry name" value="Uma2"/>
    <property type="match status" value="1"/>
</dbReference>